<sequence length="128" mass="14687">MWLQKHFPLLYYIHCSYSGSAWTRDFQNLRNDKTVRVSRVAIWQASKNYEANGEHGAIGVNKTLPIFSSRLTTTKHVPQLSVHAKPAALIEPGRRGRRIDGRCRTGTCHRPADRPTTSLQRNRQEFSL</sequence>
<dbReference type="EMBL" id="BGZK01001237">
    <property type="protein sequence ID" value="GBP75140.1"/>
    <property type="molecule type" value="Genomic_DNA"/>
</dbReference>
<accession>A0A4C1YJB1</accession>
<name>A0A4C1YJB1_EUMVA</name>
<protein>
    <submittedName>
        <fullName evidence="2">Uncharacterized protein</fullName>
    </submittedName>
</protein>
<organism evidence="2 3">
    <name type="scientific">Eumeta variegata</name>
    <name type="common">Bagworm moth</name>
    <name type="synonym">Eumeta japonica</name>
    <dbReference type="NCBI Taxonomy" id="151549"/>
    <lineage>
        <taxon>Eukaryota</taxon>
        <taxon>Metazoa</taxon>
        <taxon>Ecdysozoa</taxon>
        <taxon>Arthropoda</taxon>
        <taxon>Hexapoda</taxon>
        <taxon>Insecta</taxon>
        <taxon>Pterygota</taxon>
        <taxon>Neoptera</taxon>
        <taxon>Endopterygota</taxon>
        <taxon>Lepidoptera</taxon>
        <taxon>Glossata</taxon>
        <taxon>Ditrysia</taxon>
        <taxon>Tineoidea</taxon>
        <taxon>Psychidae</taxon>
        <taxon>Oiketicinae</taxon>
        <taxon>Eumeta</taxon>
    </lineage>
</organism>
<evidence type="ECO:0000313" key="2">
    <source>
        <dbReference type="EMBL" id="GBP75140.1"/>
    </source>
</evidence>
<dbReference type="Proteomes" id="UP000299102">
    <property type="component" value="Unassembled WGS sequence"/>
</dbReference>
<feature type="compositionally biased region" description="Polar residues" evidence="1">
    <location>
        <begin position="115"/>
        <end position="128"/>
    </location>
</feature>
<dbReference type="AlphaFoldDB" id="A0A4C1YJB1"/>
<gene>
    <name evidence="2" type="ORF">EVAR_42383_1</name>
</gene>
<reference evidence="2 3" key="1">
    <citation type="journal article" date="2019" name="Commun. Biol.">
        <title>The bagworm genome reveals a unique fibroin gene that provides high tensile strength.</title>
        <authorList>
            <person name="Kono N."/>
            <person name="Nakamura H."/>
            <person name="Ohtoshi R."/>
            <person name="Tomita M."/>
            <person name="Numata K."/>
            <person name="Arakawa K."/>
        </authorList>
    </citation>
    <scope>NUCLEOTIDE SEQUENCE [LARGE SCALE GENOMIC DNA]</scope>
</reference>
<comment type="caution">
    <text evidence="2">The sequence shown here is derived from an EMBL/GenBank/DDBJ whole genome shotgun (WGS) entry which is preliminary data.</text>
</comment>
<keyword evidence="3" id="KW-1185">Reference proteome</keyword>
<evidence type="ECO:0000313" key="3">
    <source>
        <dbReference type="Proteomes" id="UP000299102"/>
    </source>
</evidence>
<evidence type="ECO:0000256" key="1">
    <source>
        <dbReference type="SAM" id="MobiDB-lite"/>
    </source>
</evidence>
<proteinExistence type="predicted"/>
<feature type="region of interest" description="Disordered" evidence="1">
    <location>
        <begin position="100"/>
        <end position="128"/>
    </location>
</feature>